<dbReference type="Gene3D" id="3.10.180.10">
    <property type="entry name" value="2,3-Dihydroxybiphenyl 1,2-Dioxygenase, domain 1"/>
    <property type="match status" value="1"/>
</dbReference>
<keyword evidence="5" id="KW-1185">Reference proteome</keyword>
<protein>
    <submittedName>
        <fullName evidence="3">Catechol 2,3-dioxygenase-like lactoylglutathione lyase family enzyme</fullName>
    </submittedName>
</protein>
<keyword evidence="3" id="KW-0223">Dioxygenase</keyword>
<evidence type="ECO:0000313" key="3">
    <source>
        <dbReference type="EMBL" id="MBB3902881.1"/>
    </source>
</evidence>
<sequence length="121" mass="13121">MKLNHANICTSDVARAASLFEQHFGFARLGEPRTNFAVLRGTDCFILNLMRPGKAAVCYPEGFHVGFFVDAPAEVHAKHAELVEGGWNPGPVEDLTRGGFASTTFYCPLLDGVLVEVSAPR</sequence>
<reference evidence="2" key="4">
    <citation type="submission" date="2023-01" db="EMBL/GenBank/DDBJ databases">
        <title>Draft genome sequence of Methylobacterium brachythecii strain NBRC 107710.</title>
        <authorList>
            <person name="Sun Q."/>
            <person name="Mori K."/>
        </authorList>
    </citation>
    <scope>NUCLEOTIDE SEQUENCE</scope>
    <source>
        <strain evidence="2">NBRC 107710</strain>
    </source>
</reference>
<dbReference type="RefSeq" id="WP_183505320.1">
    <property type="nucleotide sequence ID" value="NZ_BSPG01000007.1"/>
</dbReference>
<evidence type="ECO:0000313" key="4">
    <source>
        <dbReference type="Proteomes" id="UP000517759"/>
    </source>
</evidence>
<feature type="domain" description="VOC" evidence="1">
    <location>
        <begin position="2"/>
        <end position="120"/>
    </location>
</feature>
<dbReference type="Pfam" id="PF00903">
    <property type="entry name" value="Glyoxalase"/>
    <property type="match status" value="1"/>
</dbReference>
<dbReference type="EMBL" id="BSPG01000007">
    <property type="protein sequence ID" value="GLS43808.1"/>
    <property type="molecule type" value="Genomic_DNA"/>
</dbReference>
<reference evidence="2" key="1">
    <citation type="journal article" date="2014" name="Int. J. Syst. Evol. Microbiol.">
        <title>Complete genome of a new Firmicutes species belonging to the dominant human colonic microbiota ('Ruminococcus bicirculans') reveals two chromosomes and a selective capacity to utilize plant glucans.</title>
        <authorList>
            <consortium name="NISC Comparative Sequencing Program"/>
            <person name="Wegmann U."/>
            <person name="Louis P."/>
            <person name="Goesmann A."/>
            <person name="Henrissat B."/>
            <person name="Duncan S.H."/>
            <person name="Flint H.J."/>
        </authorList>
    </citation>
    <scope>NUCLEOTIDE SEQUENCE</scope>
    <source>
        <strain evidence="2">NBRC 107710</strain>
    </source>
</reference>
<keyword evidence="3" id="KW-0456">Lyase</keyword>
<organism evidence="3 4">
    <name type="scientific">Methylobacterium brachythecii</name>
    <dbReference type="NCBI Taxonomy" id="1176177"/>
    <lineage>
        <taxon>Bacteria</taxon>
        <taxon>Pseudomonadati</taxon>
        <taxon>Pseudomonadota</taxon>
        <taxon>Alphaproteobacteria</taxon>
        <taxon>Hyphomicrobiales</taxon>
        <taxon>Methylobacteriaceae</taxon>
        <taxon>Methylobacterium</taxon>
    </lineage>
</organism>
<dbReference type="PROSITE" id="PS51819">
    <property type="entry name" value="VOC"/>
    <property type="match status" value="1"/>
</dbReference>
<reference evidence="3 4" key="3">
    <citation type="submission" date="2020-08" db="EMBL/GenBank/DDBJ databases">
        <title>Genomic Encyclopedia of Type Strains, Phase IV (KMG-IV): sequencing the most valuable type-strain genomes for metagenomic binning, comparative biology and taxonomic classification.</title>
        <authorList>
            <person name="Goeker M."/>
        </authorList>
    </citation>
    <scope>NUCLEOTIDE SEQUENCE [LARGE SCALE GENOMIC DNA]</scope>
    <source>
        <strain evidence="3 4">DSM 24105</strain>
    </source>
</reference>
<name>A0A7W6ALG3_9HYPH</name>
<dbReference type="EMBL" id="JACIDN010000004">
    <property type="protein sequence ID" value="MBB3902881.1"/>
    <property type="molecule type" value="Genomic_DNA"/>
</dbReference>
<dbReference type="GO" id="GO:0051213">
    <property type="term" value="F:dioxygenase activity"/>
    <property type="evidence" value="ECO:0007669"/>
    <property type="project" value="UniProtKB-KW"/>
</dbReference>
<dbReference type="Proteomes" id="UP001156881">
    <property type="component" value="Unassembled WGS sequence"/>
</dbReference>
<dbReference type="GO" id="GO:0016829">
    <property type="term" value="F:lyase activity"/>
    <property type="evidence" value="ECO:0007669"/>
    <property type="project" value="UniProtKB-KW"/>
</dbReference>
<keyword evidence="3" id="KW-0560">Oxidoreductase</keyword>
<dbReference type="InterPro" id="IPR037523">
    <property type="entry name" value="VOC_core"/>
</dbReference>
<proteinExistence type="predicted"/>
<dbReference type="AlphaFoldDB" id="A0A7W6ALG3"/>
<gene>
    <name evidence="2" type="ORF">GCM10007884_17930</name>
    <name evidence="3" type="ORF">GGR33_002383</name>
</gene>
<evidence type="ECO:0000313" key="2">
    <source>
        <dbReference type="EMBL" id="GLS43808.1"/>
    </source>
</evidence>
<evidence type="ECO:0000259" key="1">
    <source>
        <dbReference type="PROSITE" id="PS51819"/>
    </source>
</evidence>
<accession>A0A7W6ALG3</accession>
<comment type="caution">
    <text evidence="3">The sequence shown here is derived from an EMBL/GenBank/DDBJ whole genome shotgun (WGS) entry which is preliminary data.</text>
</comment>
<dbReference type="SUPFAM" id="SSF54593">
    <property type="entry name" value="Glyoxalase/Bleomycin resistance protein/Dihydroxybiphenyl dioxygenase"/>
    <property type="match status" value="1"/>
</dbReference>
<dbReference type="InterPro" id="IPR004360">
    <property type="entry name" value="Glyas_Fos-R_dOase_dom"/>
</dbReference>
<dbReference type="InterPro" id="IPR029068">
    <property type="entry name" value="Glyas_Bleomycin-R_OHBP_Dase"/>
</dbReference>
<dbReference type="Proteomes" id="UP000517759">
    <property type="component" value="Unassembled WGS sequence"/>
</dbReference>
<evidence type="ECO:0000313" key="5">
    <source>
        <dbReference type="Proteomes" id="UP001156881"/>
    </source>
</evidence>
<reference evidence="5" key="2">
    <citation type="journal article" date="2019" name="Int. J. Syst. Evol. Microbiol.">
        <title>The Global Catalogue of Microorganisms (GCM) 10K type strain sequencing project: providing services to taxonomists for standard genome sequencing and annotation.</title>
        <authorList>
            <consortium name="The Broad Institute Genomics Platform"/>
            <consortium name="The Broad Institute Genome Sequencing Center for Infectious Disease"/>
            <person name="Wu L."/>
            <person name="Ma J."/>
        </authorList>
    </citation>
    <scope>NUCLEOTIDE SEQUENCE [LARGE SCALE GENOMIC DNA]</scope>
    <source>
        <strain evidence="5">NBRC 107710</strain>
    </source>
</reference>
<dbReference type="CDD" id="cd06587">
    <property type="entry name" value="VOC"/>
    <property type="match status" value="1"/>
</dbReference>